<comment type="caution">
    <text evidence="1">The sequence shown here is derived from an EMBL/GenBank/DDBJ whole genome shotgun (WGS) entry which is preliminary data.</text>
</comment>
<dbReference type="AlphaFoldDB" id="A0A6N6RE71"/>
<dbReference type="EMBL" id="WBVO01000014">
    <property type="protein sequence ID" value="KAB2805468.1"/>
    <property type="molecule type" value="Genomic_DNA"/>
</dbReference>
<dbReference type="Gene3D" id="3.40.50.2300">
    <property type="match status" value="1"/>
</dbReference>
<protein>
    <submittedName>
        <fullName evidence="1">Protein-tyrosine-phosphatase</fullName>
    </submittedName>
</protein>
<sequence length="202" mass="23245">MFYPEIKTALAEISRITIDDSRKEKLKVLEDYLLMTLRTRKKSTLNFICTHNSRRSQFAQAWSMLMAEHFSLNIASYSGGVEETDFYPSVGDALMRDGFKVTPHSENGVSIQYREDVEPVHFYSKLYDQGDIAEPPFAATMTCAEADENCPFIPGAEIRIPLNYEDPKVSDGTDREADAYFERSRQIASELFYTFYRVKQQL</sequence>
<dbReference type="Proteomes" id="UP000468650">
    <property type="component" value="Unassembled WGS sequence"/>
</dbReference>
<dbReference type="OrthoDB" id="9793058at2"/>
<dbReference type="PANTHER" id="PTHR43428">
    <property type="entry name" value="ARSENATE REDUCTASE"/>
    <property type="match status" value="1"/>
</dbReference>
<dbReference type="SUPFAM" id="SSF52788">
    <property type="entry name" value="Phosphotyrosine protein phosphatases I"/>
    <property type="match status" value="1"/>
</dbReference>
<dbReference type="PANTHER" id="PTHR43428:SF1">
    <property type="entry name" value="ARSENATE REDUCTASE"/>
    <property type="match status" value="1"/>
</dbReference>
<evidence type="ECO:0000313" key="2">
    <source>
        <dbReference type="Proteomes" id="UP000468650"/>
    </source>
</evidence>
<proteinExistence type="predicted"/>
<accession>A0A6N6RE71</accession>
<name>A0A6N6RE71_9FLAO</name>
<evidence type="ECO:0000313" key="1">
    <source>
        <dbReference type="EMBL" id="KAB2805468.1"/>
    </source>
</evidence>
<gene>
    <name evidence="1" type="ORF">F8C67_13535</name>
</gene>
<keyword evidence="2" id="KW-1185">Reference proteome</keyword>
<organism evidence="1 2">
    <name type="scientific">Phaeocystidibacter luteus</name>
    <dbReference type="NCBI Taxonomy" id="911197"/>
    <lineage>
        <taxon>Bacteria</taxon>
        <taxon>Pseudomonadati</taxon>
        <taxon>Bacteroidota</taxon>
        <taxon>Flavobacteriia</taxon>
        <taxon>Flavobacteriales</taxon>
        <taxon>Phaeocystidibacteraceae</taxon>
        <taxon>Phaeocystidibacter</taxon>
    </lineage>
</organism>
<reference evidence="1 2" key="1">
    <citation type="submission" date="2019-09" db="EMBL/GenBank/DDBJ databases">
        <title>Genomes of family Cryomorphaceae.</title>
        <authorList>
            <person name="Bowman J.P."/>
        </authorList>
    </citation>
    <scope>NUCLEOTIDE SEQUENCE [LARGE SCALE GENOMIC DNA]</scope>
    <source>
        <strain evidence="1 2">LMG 25704</strain>
    </source>
</reference>
<dbReference type="InterPro" id="IPR036196">
    <property type="entry name" value="Ptyr_pPase_sf"/>
</dbReference>
<dbReference type="RefSeq" id="WP_151668401.1">
    <property type="nucleotide sequence ID" value="NZ_WBVO01000014.1"/>
</dbReference>